<dbReference type="Gene3D" id="3.30.1340.30">
    <property type="match status" value="1"/>
</dbReference>
<dbReference type="PROSITE" id="PS50914">
    <property type="entry name" value="BON"/>
    <property type="match status" value="1"/>
</dbReference>
<dbReference type="OrthoDB" id="8963247at2"/>
<proteinExistence type="predicted"/>
<keyword evidence="4" id="KW-1185">Reference proteome</keyword>
<dbReference type="InterPro" id="IPR007055">
    <property type="entry name" value="BON_dom"/>
</dbReference>
<feature type="region of interest" description="Disordered" evidence="1">
    <location>
        <begin position="1"/>
        <end position="88"/>
    </location>
</feature>
<gene>
    <name evidence="3" type="ORF">CAL22_10215</name>
</gene>
<feature type="compositionally biased region" description="Basic and acidic residues" evidence="1">
    <location>
        <begin position="79"/>
        <end position="88"/>
    </location>
</feature>
<protein>
    <submittedName>
        <fullName evidence="3">Osmotically inducible protein Y</fullName>
    </submittedName>
</protein>
<evidence type="ECO:0000256" key="1">
    <source>
        <dbReference type="SAM" id="MobiDB-lite"/>
    </source>
</evidence>
<dbReference type="AlphaFoldDB" id="A0A261VM29"/>
<dbReference type="Proteomes" id="UP000216429">
    <property type="component" value="Unassembled WGS sequence"/>
</dbReference>
<name>A0A261VM29_9BORD</name>
<organism evidence="3 4">
    <name type="scientific">Bordetella genomosp. 12</name>
    <dbReference type="NCBI Taxonomy" id="463035"/>
    <lineage>
        <taxon>Bacteria</taxon>
        <taxon>Pseudomonadati</taxon>
        <taxon>Pseudomonadota</taxon>
        <taxon>Betaproteobacteria</taxon>
        <taxon>Burkholderiales</taxon>
        <taxon>Alcaligenaceae</taxon>
        <taxon>Bordetella</taxon>
    </lineage>
</organism>
<comment type="caution">
    <text evidence="3">The sequence shown here is derived from an EMBL/GenBank/DDBJ whole genome shotgun (WGS) entry which is preliminary data.</text>
</comment>
<feature type="domain" description="BON" evidence="2">
    <location>
        <begin position="86"/>
        <end position="154"/>
    </location>
</feature>
<accession>A0A261VM29</accession>
<evidence type="ECO:0000259" key="2">
    <source>
        <dbReference type="PROSITE" id="PS50914"/>
    </source>
</evidence>
<dbReference type="RefSeq" id="WP_094812791.1">
    <property type="nucleotide sequence ID" value="NZ_NEVU01000002.1"/>
</dbReference>
<evidence type="ECO:0000313" key="4">
    <source>
        <dbReference type="Proteomes" id="UP000216429"/>
    </source>
</evidence>
<sequence length="163" mass="17321">MHKHSAAQRDPGIGEQARDQGKAKSGRVGAQEPGYGKPSGQKPAGKGQQKPNPNGPQYEEGGQYPGPRPGSSRQASAQPERREVISGDLRVGEIVREQLRHSGYDVSAVTVDVHQGCVRLDGMVPDGRTRHGVQSCADSCVGVRGVENHTRVSEASRTGAARH</sequence>
<evidence type="ECO:0000313" key="3">
    <source>
        <dbReference type="EMBL" id="OZI74811.1"/>
    </source>
</evidence>
<dbReference type="EMBL" id="NEVU01000002">
    <property type="protein sequence ID" value="OZI74811.1"/>
    <property type="molecule type" value="Genomic_DNA"/>
</dbReference>
<reference evidence="4" key="1">
    <citation type="submission" date="2017-05" db="EMBL/GenBank/DDBJ databases">
        <title>Complete and WGS of Bordetella genogroups.</title>
        <authorList>
            <person name="Spilker T."/>
            <person name="Lipuma J."/>
        </authorList>
    </citation>
    <scope>NUCLEOTIDE SEQUENCE [LARGE SCALE GENOMIC DNA]</scope>
    <source>
        <strain evidence="4">AU6712</strain>
    </source>
</reference>